<sequence>MKWFYCSGIILLLYVLIVNGDQKGCLVKNVYEKNHWSGDEQVFYIFLLENDVVNITITYLSMEKADYFSSFYLSPSPKSSNRTETKNGKEQYLHRLKVVKKHNDWVKFILSAEEGILEVAHEPKTREQLNLTSNSIKDLIIRGSNISFCKEDVFWKEFQRRNYQC</sequence>
<reference evidence="2 3" key="1">
    <citation type="submission" date="2024-05" db="EMBL/GenBank/DDBJ databases">
        <authorList>
            <person name="Wallberg A."/>
        </authorList>
    </citation>
    <scope>NUCLEOTIDE SEQUENCE [LARGE SCALE GENOMIC DNA]</scope>
</reference>
<gene>
    <name evidence="2" type="ORF">MNOR_LOCUS8776</name>
</gene>
<evidence type="ECO:0000313" key="3">
    <source>
        <dbReference type="Proteomes" id="UP001497623"/>
    </source>
</evidence>
<keyword evidence="3" id="KW-1185">Reference proteome</keyword>
<accession>A0AAV2Q7L3</accession>
<feature type="chain" id="PRO_5043550805" evidence="1">
    <location>
        <begin position="21"/>
        <end position="165"/>
    </location>
</feature>
<protein>
    <submittedName>
        <fullName evidence="2">Uncharacterized protein</fullName>
    </submittedName>
</protein>
<organism evidence="2 3">
    <name type="scientific">Meganyctiphanes norvegica</name>
    <name type="common">Northern krill</name>
    <name type="synonym">Thysanopoda norvegica</name>
    <dbReference type="NCBI Taxonomy" id="48144"/>
    <lineage>
        <taxon>Eukaryota</taxon>
        <taxon>Metazoa</taxon>
        <taxon>Ecdysozoa</taxon>
        <taxon>Arthropoda</taxon>
        <taxon>Crustacea</taxon>
        <taxon>Multicrustacea</taxon>
        <taxon>Malacostraca</taxon>
        <taxon>Eumalacostraca</taxon>
        <taxon>Eucarida</taxon>
        <taxon>Euphausiacea</taxon>
        <taxon>Euphausiidae</taxon>
        <taxon>Meganyctiphanes</taxon>
    </lineage>
</organism>
<evidence type="ECO:0000313" key="2">
    <source>
        <dbReference type="EMBL" id="CAL4072213.1"/>
    </source>
</evidence>
<feature type="signal peptide" evidence="1">
    <location>
        <begin position="1"/>
        <end position="20"/>
    </location>
</feature>
<dbReference type="EMBL" id="CAXKWB010004132">
    <property type="protein sequence ID" value="CAL4072213.1"/>
    <property type="molecule type" value="Genomic_DNA"/>
</dbReference>
<keyword evidence="1" id="KW-0732">Signal</keyword>
<name>A0AAV2Q7L3_MEGNR</name>
<dbReference type="Proteomes" id="UP001497623">
    <property type="component" value="Unassembled WGS sequence"/>
</dbReference>
<proteinExistence type="predicted"/>
<evidence type="ECO:0000256" key="1">
    <source>
        <dbReference type="SAM" id="SignalP"/>
    </source>
</evidence>
<dbReference type="AlphaFoldDB" id="A0AAV2Q7L3"/>
<comment type="caution">
    <text evidence="2">The sequence shown here is derived from an EMBL/GenBank/DDBJ whole genome shotgun (WGS) entry which is preliminary data.</text>
</comment>